<dbReference type="Pfam" id="PF18553">
    <property type="entry name" value="PheRS_DBD3"/>
    <property type="match status" value="1"/>
</dbReference>
<dbReference type="SUPFAM" id="SSF55681">
    <property type="entry name" value="Class II aaRS and biotin synthetases"/>
    <property type="match status" value="1"/>
</dbReference>
<dbReference type="FunFam" id="1.10.10.2330:FF:000001">
    <property type="entry name" value="phenylalanine--tRNA ligase alpha subunit"/>
    <property type="match status" value="1"/>
</dbReference>
<feature type="domain" description="Aminoacyl-transfer RNA synthetases class-II family profile" evidence="15">
    <location>
        <begin position="255"/>
        <end position="517"/>
    </location>
</feature>
<accession>A0A8T1SNW9</accession>
<evidence type="ECO:0000256" key="10">
    <source>
        <dbReference type="ARBA" id="ARBA00022842"/>
    </source>
</evidence>
<dbReference type="CDD" id="cd00496">
    <property type="entry name" value="PheRS_alpha_core"/>
    <property type="match status" value="1"/>
</dbReference>
<dbReference type="Pfam" id="PF18552">
    <property type="entry name" value="PheRS_DBD1"/>
    <property type="match status" value="1"/>
</dbReference>
<evidence type="ECO:0000256" key="9">
    <source>
        <dbReference type="ARBA" id="ARBA00022840"/>
    </source>
</evidence>
<dbReference type="Gene3D" id="1.10.10.2330">
    <property type="match status" value="1"/>
</dbReference>
<protein>
    <recommendedName>
        <fullName evidence="4">Phenylalanine--tRNA ligase alpha subunit</fullName>
        <ecNumber evidence="3">6.1.1.20</ecNumber>
    </recommendedName>
    <alternativeName>
        <fullName evidence="13">Phenylalanyl-tRNA synthetase alpha subunit</fullName>
    </alternativeName>
</protein>
<evidence type="ECO:0000256" key="11">
    <source>
        <dbReference type="ARBA" id="ARBA00022917"/>
    </source>
</evidence>
<evidence type="ECO:0000256" key="1">
    <source>
        <dbReference type="ARBA" id="ARBA00004496"/>
    </source>
</evidence>
<dbReference type="GO" id="GO:0006432">
    <property type="term" value="P:phenylalanyl-tRNA aminoacylation"/>
    <property type="evidence" value="ECO:0007669"/>
    <property type="project" value="InterPro"/>
</dbReference>
<evidence type="ECO:0000313" key="16">
    <source>
        <dbReference type="EMBL" id="KAG6930295.1"/>
    </source>
</evidence>
<dbReference type="NCBIfam" id="TIGR00468">
    <property type="entry name" value="pheS"/>
    <property type="match status" value="1"/>
</dbReference>
<keyword evidence="8" id="KW-0547">Nucleotide-binding</keyword>
<evidence type="ECO:0000256" key="8">
    <source>
        <dbReference type="ARBA" id="ARBA00022741"/>
    </source>
</evidence>
<dbReference type="PANTHER" id="PTHR11538:SF40">
    <property type="entry name" value="PHENYLALANINE--TRNA LIGASE ALPHA SUBUNIT"/>
    <property type="match status" value="1"/>
</dbReference>
<dbReference type="GO" id="GO:0005524">
    <property type="term" value="F:ATP binding"/>
    <property type="evidence" value="ECO:0007669"/>
    <property type="project" value="UniProtKB-KW"/>
</dbReference>
<dbReference type="Proteomes" id="UP000765507">
    <property type="component" value="Unassembled WGS sequence"/>
</dbReference>
<feature type="non-terminal residue" evidence="16">
    <location>
        <position position="1"/>
    </location>
</feature>
<dbReference type="GO" id="GO:0005829">
    <property type="term" value="C:cytosol"/>
    <property type="evidence" value="ECO:0007669"/>
    <property type="project" value="TreeGrafter"/>
</dbReference>
<dbReference type="GO" id="GO:0009328">
    <property type="term" value="C:phenylalanine-tRNA ligase complex"/>
    <property type="evidence" value="ECO:0007669"/>
    <property type="project" value="TreeGrafter"/>
</dbReference>
<dbReference type="Gene3D" id="3.30.930.10">
    <property type="entry name" value="Bira Bifunctional Protein, Domain 2"/>
    <property type="match status" value="1"/>
</dbReference>
<dbReference type="EMBL" id="JAHGAV010000153">
    <property type="protein sequence ID" value="KAG6930295.1"/>
    <property type="molecule type" value="Genomic_DNA"/>
</dbReference>
<dbReference type="InterPro" id="IPR004529">
    <property type="entry name" value="Phe-tRNA-synth_IIc_asu"/>
</dbReference>
<dbReference type="GO" id="GO:0046872">
    <property type="term" value="F:metal ion binding"/>
    <property type="evidence" value="ECO:0007669"/>
    <property type="project" value="UniProtKB-KW"/>
</dbReference>
<dbReference type="InterPro" id="IPR040724">
    <property type="entry name" value="PheRS_DBD1"/>
</dbReference>
<evidence type="ECO:0000313" key="17">
    <source>
        <dbReference type="Proteomes" id="UP000765507"/>
    </source>
</evidence>
<dbReference type="PANTHER" id="PTHR11538">
    <property type="entry name" value="PHENYLALANYL-TRNA SYNTHETASE"/>
    <property type="match status" value="1"/>
</dbReference>
<keyword evidence="9" id="KW-0067">ATP-binding</keyword>
<feature type="region of interest" description="Disordered" evidence="14">
    <location>
        <begin position="1"/>
        <end position="28"/>
    </location>
</feature>
<dbReference type="SUPFAM" id="SSF46785">
    <property type="entry name" value="Winged helix' DNA-binding domain"/>
    <property type="match status" value="1"/>
</dbReference>
<evidence type="ECO:0000256" key="13">
    <source>
        <dbReference type="ARBA" id="ARBA00030612"/>
    </source>
</evidence>
<dbReference type="EC" id="6.1.1.20" evidence="3"/>
<evidence type="ECO:0000256" key="5">
    <source>
        <dbReference type="ARBA" id="ARBA00022490"/>
    </source>
</evidence>
<dbReference type="PROSITE" id="PS50862">
    <property type="entry name" value="AA_TRNA_LIGASE_II"/>
    <property type="match status" value="1"/>
</dbReference>
<dbReference type="InterPro" id="IPR045864">
    <property type="entry name" value="aa-tRNA-synth_II/BPL/LPL"/>
</dbReference>
<keyword evidence="5" id="KW-0963">Cytoplasm</keyword>
<evidence type="ECO:0000256" key="12">
    <source>
        <dbReference type="ARBA" id="ARBA00023146"/>
    </source>
</evidence>
<keyword evidence="12" id="KW-0030">Aminoacyl-tRNA synthetase</keyword>
<keyword evidence="7" id="KW-0479">Metal-binding</keyword>
<evidence type="ECO:0000259" key="15">
    <source>
        <dbReference type="PROSITE" id="PS50862"/>
    </source>
</evidence>
<evidence type="ECO:0000256" key="4">
    <source>
        <dbReference type="ARBA" id="ARBA00015409"/>
    </source>
</evidence>
<evidence type="ECO:0000256" key="3">
    <source>
        <dbReference type="ARBA" id="ARBA00012814"/>
    </source>
</evidence>
<evidence type="ECO:0000256" key="6">
    <source>
        <dbReference type="ARBA" id="ARBA00022598"/>
    </source>
</evidence>
<dbReference type="InterPro" id="IPR006195">
    <property type="entry name" value="aa-tRNA-synth_II"/>
</dbReference>
<keyword evidence="17" id="KW-1185">Reference proteome</keyword>
<dbReference type="InterPro" id="IPR002319">
    <property type="entry name" value="Phenylalanyl-tRNA_Synthase"/>
</dbReference>
<name>A0A8T1SNW9_CHESE</name>
<keyword evidence="6" id="KW-0436">Ligase</keyword>
<evidence type="ECO:0000256" key="2">
    <source>
        <dbReference type="ARBA" id="ARBA00006703"/>
    </source>
</evidence>
<comment type="subcellular location">
    <subcellularLocation>
        <location evidence="1">Cytoplasm</location>
    </subcellularLocation>
</comment>
<dbReference type="InterPro" id="IPR040725">
    <property type="entry name" value="PheRS_DBD3"/>
</dbReference>
<dbReference type="Gene3D" id="1.10.10.2320">
    <property type="match status" value="1"/>
</dbReference>
<dbReference type="OrthoDB" id="238316at2759"/>
<keyword evidence="11" id="KW-0648">Protein biosynthesis</keyword>
<dbReference type="Pfam" id="PF18554">
    <property type="entry name" value="PheRS_DBD2"/>
    <property type="match status" value="1"/>
</dbReference>
<sequence>PLPGREVTRFSPAPPPPTGMSPTMATDGPALAELLLQRLERAGGGGLGSLEAAAALGLEHQQLVGAVKSLQALGEVIEAEQRSSKRWELTPEGQEIVQEGSHEARVFDSIPAEGLPQSELMKLPSGKVGFSKAMSNKWVRLDKNADGGPRIFRAVESVRDSVREKLQLVQQGEAESLEEKDRNELKKRKLLMEVVIKTYWIRKGSAFSTTVTKQETDLTPEMIASGSWRDLKFKAYNFAALGIMPESGHLHPLLKVRTQFRQIFLEMGFTEMPTNNFIESSFWNFDALFQPQQHPARDQHDTFFLQDPAEATDFPMDYLKRVKKIHSQGGYGSQGYKYDWKLAEARKNILRTHTTAVSARMLYRLAQQEKFAPAKYFSIDRVFRNETLDATHLAEFHQIEGVVADYGLTLGDLMGTLREFFTKLGISQLRFKPAYNPYTEPSMEVFSYHQGLQKWVEVGNSGVFRPEMLLPMGLPEGVSVIAWGLSLERPTMIKYGINNIRELVGHKVNLQMVYDGPLCRLDA</sequence>
<dbReference type="GO" id="GO:0000049">
    <property type="term" value="F:tRNA binding"/>
    <property type="evidence" value="ECO:0007669"/>
    <property type="project" value="InterPro"/>
</dbReference>
<evidence type="ECO:0000256" key="14">
    <source>
        <dbReference type="SAM" id="MobiDB-lite"/>
    </source>
</evidence>
<dbReference type="Pfam" id="PF01409">
    <property type="entry name" value="tRNA-synt_2d"/>
    <property type="match status" value="1"/>
</dbReference>
<dbReference type="NCBIfam" id="NF003210">
    <property type="entry name" value="PRK04172.1"/>
    <property type="match status" value="1"/>
</dbReference>
<dbReference type="FunFam" id="3.30.930.10:FF:000036">
    <property type="entry name" value="phenylalanine--tRNA ligase alpha subunit"/>
    <property type="match status" value="1"/>
</dbReference>
<proteinExistence type="inferred from homology"/>
<dbReference type="InterPro" id="IPR036390">
    <property type="entry name" value="WH_DNA-bd_sf"/>
</dbReference>
<dbReference type="InterPro" id="IPR040586">
    <property type="entry name" value="PheRS_DBD2"/>
</dbReference>
<organism evidence="16 17">
    <name type="scientific">Chelydra serpentina</name>
    <name type="common">Snapping turtle</name>
    <name type="synonym">Testudo serpentina</name>
    <dbReference type="NCBI Taxonomy" id="8475"/>
    <lineage>
        <taxon>Eukaryota</taxon>
        <taxon>Metazoa</taxon>
        <taxon>Chordata</taxon>
        <taxon>Craniata</taxon>
        <taxon>Vertebrata</taxon>
        <taxon>Euteleostomi</taxon>
        <taxon>Archelosauria</taxon>
        <taxon>Testudinata</taxon>
        <taxon>Testudines</taxon>
        <taxon>Cryptodira</taxon>
        <taxon>Durocryptodira</taxon>
        <taxon>Americhelydia</taxon>
        <taxon>Chelydroidea</taxon>
        <taxon>Chelydridae</taxon>
        <taxon>Chelydra</taxon>
    </lineage>
</organism>
<dbReference type="AlphaFoldDB" id="A0A8T1SNW9"/>
<gene>
    <name evidence="16" type="primary">FARSA</name>
    <name evidence="16" type="ORF">G0U57_003995</name>
</gene>
<reference evidence="16 17" key="1">
    <citation type="journal article" date="2020" name="G3 (Bethesda)">
        <title>Draft Genome of the Common Snapping Turtle, Chelydra serpentina, a Model for Phenotypic Plasticity in Reptiles.</title>
        <authorList>
            <person name="Das D."/>
            <person name="Singh S.K."/>
            <person name="Bierstedt J."/>
            <person name="Erickson A."/>
            <person name="Galli G.L.J."/>
            <person name="Crossley D.A. 2nd"/>
            <person name="Rhen T."/>
        </authorList>
    </citation>
    <scope>NUCLEOTIDE SEQUENCE [LARGE SCALE GENOMIC DNA]</scope>
    <source>
        <strain evidence="16">KW</strain>
    </source>
</reference>
<dbReference type="FunFam" id="1.10.10.2320:FF:000001">
    <property type="entry name" value="phenylalanine--tRNA ligase alpha subunit"/>
    <property type="match status" value="1"/>
</dbReference>
<dbReference type="Gene3D" id="3.30.1370.240">
    <property type="match status" value="1"/>
</dbReference>
<dbReference type="GO" id="GO:0004826">
    <property type="term" value="F:phenylalanine-tRNA ligase activity"/>
    <property type="evidence" value="ECO:0007669"/>
    <property type="project" value="UniProtKB-EC"/>
</dbReference>
<comment type="caution">
    <text evidence="16">The sequence shown here is derived from an EMBL/GenBank/DDBJ whole genome shotgun (WGS) entry which is preliminary data.</text>
</comment>
<evidence type="ECO:0000256" key="7">
    <source>
        <dbReference type="ARBA" id="ARBA00022723"/>
    </source>
</evidence>
<comment type="similarity">
    <text evidence="2">Belongs to the class-II aminoacyl-tRNA synthetase family. Phe-tRNA synthetase alpha subunit type 2 subfamily.</text>
</comment>
<keyword evidence="10" id="KW-0460">Magnesium</keyword>